<dbReference type="HAMAP" id="MF_00409">
    <property type="entry name" value="LpxK"/>
    <property type="match status" value="1"/>
</dbReference>
<dbReference type="InterPro" id="IPR027417">
    <property type="entry name" value="P-loop_NTPase"/>
</dbReference>
<evidence type="ECO:0000256" key="8">
    <source>
        <dbReference type="ARBA" id="ARBA00022840"/>
    </source>
</evidence>
<evidence type="ECO:0000256" key="4">
    <source>
        <dbReference type="ARBA" id="ARBA00022556"/>
    </source>
</evidence>
<gene>
    <name evidence="10" type="ORF">METZ01_LOCUS12424</name>
</gene>
<evidence type="ECO:0000256" key="6">
    <source>
        <dbReference type="ARBA" id="ARBA00022741"/>
    </source>
</evidence>
<evidence type="ECO:0000256" key="7">
    <source>
        <dbReference type="ARBA" id="ARBA00022777"/>
    </source>
</evidence>
<dbReference type="EMBL" id="UINC01000686">
    <property type="protein sequence ID" value="SUZ59570.1"/>
    <property type="molecule type" value="Genomic_DNA"/>
</dbReference>
<evidence type="ECO:0000256" key="1">
    <source>
        <dbReference type="ARBA" id="ARBA00004870"/>
    </source>
</evidence>
<evidence type="ECO:0000256" key="5">
    <source>
        <dbReference type="ARBA" id="ARBA00022679"/>
    </source>
</evidence>
<keyword evidence="5" id="KW-0808">Transferase</keyword>
<comment type="pathway">
    <text evidence="1">Glycolipid biosynthesis; lipid IV(A) biosynthesis; lipid IV(A) from (3R)-3-hydroxytetradecanoyl-[acyl-carrier-protein] and UDP-N-acetyl-alpha-D-glucosamine: step 6/6.</text>
</comment>
<protein>
    <recommendedName>
        <fullName evidence="2">tetraacyldisaccharide 4'-kinase</fullName>
        <ecNumber evidence="2">2.7.1.130</ecNumber>
    </recommendedName>
</protein>
<dbReference type="NCBIfam" id="TIGR00682">
    <property type="entry name" value="lpxK"/>
    <property type="match status" value="1"/>
</dbReference>
<evidence type="ECO:0000313" key="10">
    <source>
        <dbReference type="EMBL" id="SUZ59570.1"/>
    </source>
</evidence>
<dbReference type="UniPathway" id="UPA00359">
    <property type="reaction ID" value="UER00482"/>
</dbReference>
<dbReference type="Pfam" id="PF02606">
    <property type="entry name" value="LpxK"/>
    <property type="match status" value="1"/>
</dbReference>
<proteinExistence type="inferred from homology"/>
<dbReference type="SUPFAM" id="SSF52540">
    <property type="entry name" value="P-loop containing nucleoside triphosphate hydrolases"/>
    <property type="match status" value="1"/>
</dbReference>
<keyword evidence="4" id="KW-0441">Lipid A biosynthesis</keyword>
<dbReference type="EC" id="2.7.1.130" evidence="2"/>
<keyword evidence="9" id="KW-0443">Lipid metabolism</keyword>
<dbReference type="AlphaFoldDB" id="A0A381NYB2"/>
<dbReference type="GO" id="GO:0009029">
    <property type="term" value="F:lipid-A 4'-kinase activity"/>
    <property type="evidence" value="ECO:0007669"/>
    <property type="project" value="UniProtKB-EC"/>
</dbReference>
<keyword evidence="6" id="KW-0547">Nucleotide-binding</keyword>
<dbReference type="GO" id="GO:0009245">
    <property type="term" value="P:lipid A biosynthetic process"/>
    <property type="evidence" value="ECO:0007669"/>
    <property type="project" value="UniProtKB-KW"/>
</dbReference>
<dbReference type="GO" id="GO:0005524">
    <property type="term" value="F:ATP binding"/>
    <property type="evidence" value="ECO:0007669"/>
    <property type="project" value="UniProtKB-KW"/>
</dbReference>
<evidence type="ECO:0000256" key="2">
    <source>
        <dbReference type="ARBA" id="ARBA00012071"/>
    </source>
</evidence>
<evidence type="ECO:0000256" key="3">
    <source>
        <dbReference type="ARBA" id="ARBA00022516"/>
    </source>
</evidence>
<dbReference type="InterPro" id="IPR003758">
    <property type="entry name" value="LpxK"/>
</dbReference>
<sequence length="307" mass="34279">MNYLLLPLSGIFYLLVQLRFWLYEVGFLKIYISKIPVIVVGNITVGGTGKTPIVIAMVKHFESQGKTVGVVSRGYKGDYSHEILEVTSSTDPQECGDEPALIAQNTNAKIVVAKKRSEAVKHLSNNEKVDVIISDDGLQHYAMGRDIEIAVIDGMNRFGNGFLLPAGPLREPVKRLKSVDIIVNNGASQDGELNCEIKAESFVNIANEESQPLTYFKDKECYAVAGIGDPTKFFKLLDDLGVRSKNKAFVDHHKFVAEDFAFAKDYPVIMTSKDCVKCRHFATDQMWYLSVHAELNSDFYQQLESKL</sequence>
<keyword evidence="3" id="KW-0444">Lipid biosynthesis</keyword>
<dbReference type="GO" id="GO:0009244">
    <property type="term" value="P:lipopolysaccharide core region biosynthetic process"/>
    <property type="evidence" value="ECO:0007669"/>
    <property type="project" value="TreeGrafter"/>
</dbReference>
<organism evidence="10">
    <name type="scientific">marine metagenome</name>
    <dbReference type="NCBI Taxonomy" id="408172"/>
    <lineage>
        <taxon>unclassified sequences</taxon>
        <taxon>metagenomes</taxon>
        <taxon>ecological metagenomes</taxon>
    </lineage>
</organism>
<dbReference type="PANTHER" id="PTHR42724">
    <property type="entry name" value="TETRAACYLDISACCHARIDE 4'-KINASE"/>
    <property type="match status" value="1"/>
</dbReference>
<name>A0A381NYB2_9ZZZZ</name>
<keyword evidence="7" id="KW-0418">Kinase</keyword>
<reference evidence="10" key="1">
    <citation type="submission" date="2018-05" db="EMBL/GenBank/DDBJ databases">
        <authorList>
            <person name="Lanie J.A."/>
            <person name="Ng W.-L."/>
            <person name="Kazmierczak K.M."/>
            <person name="Andrzejewski T.M."/>
            <person name="Davidsen T.M."/>
            <person name="Wayne K.J."/>
            <person name="Tettelin H."/>
            <person name="Glass J.I."/>
            <person name="Rusch D."/>
            <person name="Podicherti R."/>
            <person name="Tsui H.-C.T."/>
            <person name="Winkler M.E."/>
        </authorList>
    </citation>
    <scope>NUCLEOTIDE SEQUENCE</scope>
</reference>
<keyword evidence="8" id="KW-0067">ATP-binding</keyword>
<dbReference type="GO" id="GO:0005886">
    <property type="term" value="C:plasma membrane"/>
    <property type="evidence" value="ECO:0007669"/>
    <property type="project" value="TreeGrafter"/>
</dbReference>
<evidence type="ECO:0000256" key="9">
    <source>
        <dbReference type="ARBA" id="ARBA00023098"/>
    </source>
</evidence>
<accession>A0A381NYB2</accession>
<dbReference type="PANTHER" id="PTHR42724:SF1">
    <property type="entry name" value="TETRAACYLDISACCHARIDE 4'-KINASE, MITOCHONDRIAL-RELATED"/>
    <property type="match status" value="1"/>
</dbReference>